<comment type="subcellular location">
    <subcellularLocation>
        <location evidence="1">Cell membrane</location>
        <topology evidence="1">Multi-pass membrane protein</topology>
    </subcellularLocation>
</comment>
<evidence type="ECO:0000313" key="8">
    <source>
        <dbReference type="EMBL" id="GJB94190.1"/>
    </source>
</evidence>
<protein>
    <recommendedName>
        <fullName evidence="10">GlsB/YeaQ/YmgE family stress response membrane protein</fullName>
    </recommendedName>
</protein>
<proteinExistence type="inferred from homology"/>
<gene>
    <name evidence="8" type="ORF">KAM382_42510</name>
</gene>
<keyword evidence="3" id="KW-1003">Cell membrane</keyword>
<name>A0ABD0BEG2_AERCA</name>
<keyword evidence="6 7" id="KW-0472">Membrane</keyword>
<dbReference type="AlphaFoldDB" id="A0ABD0BEG2"/>
<evidence type="ECO:0000256" key="7">
    <source>
        <dbReference type="SAM" id="Phobius"/>
    </source>
</evidence>
<dbReference type="EMBL" id="BPOP01000081">
    <property type="protein sequence ID" value="GJB94190.1"/>
    <property type="molecule type" value="Genomic_DNA"/>
</dbReference>
<feature type="transmembrane region" description="Helical" evidence="7">
    <location>
        <begin position="58"/>
        <end position="77"/>
    </location>
</feature>
<evidence type="ECO:0000256" key="2">
    <source>
        <dbReference type="ARBA" id="ARBA00011006"/>
    </source>
</evidence>
<evidence type="ECO:0000256" key="4">
    <source>
        <dbReference type="ARBA" id="ARBA00022692"/>
    </source>
</evidence>
<evidence type="ECO:0000313" key="9">
    <source>
        <dbReference type="Proteomes" id="UP000737420"/>
    </source>
</evidence>
<keyword evidence="5 7" id="KW-1133">Transmembrane helix</keyword>
<evidence type="ECO:0000256" key="6">
    <source>
        <dbReference type="ARBA" id="ARBA00023136"/>
    </source>
</evidence>
<comment type="similarity">
    <text evidence="2">Belongs to the UPF0410 family.</text>
</comment>
<organism evidence="8 9">
    <name type="scientific">Aeromonas caviae</name>
    <name type="common">Aeromonas punctata</name>
    <dbReference type="NCBI Taxonomy" id="648"/>
    <lineage>
        <taxon>Bacteria</taxon>
        <taxon>Pseudomonadati</taxon>
        <taxon>Pseudomonadota</taxon>
        <taxon>Gammaproteobacteria</taxon>
        <taxon>Aeromonadales</taxon>
        <taxon>Aeromonadaceae</taxon>
        <taxon>Aeromonas</taxon>
    </lineage>
</organism>
<dbReference type="PANTHER" id="PTHR33884:SF4">
    <property type="entry name" value="UPF0410 PROTEIN YEAQ"/>
    <property type="match status" value="1"/>
</dbReference>
<dbReference type="RefSeq" id="WP_203764804.1">
    <property type="nucleotide sequence ID" value="NZ_AP024402.1"/>
</dbReference>
<accession>A0ABD0BEG2</accession>
<sequence>MGFLTWVVLGLIVGILAKWIMPGKDGGGFFMTVILGVVGAMVGGYVSTLLGMGTVTGFNLPSIIISTVGALIVLFVYNKLRS</sequence>
<evidence type="ECO:0008006" key="10">
    <source>
        <dbReference type="Google" id="ProtNLM"/>
    </source>
</evidence>
<dbReference type="InterPro" id="IPR007341">
    <property type="entry name" value="Transgly_assoc"/>
</dbReference>
<dbReference type="Proteomes" id="UP000737420">
    <property type="component" value="Unassembled WGS sequence"/>
</dbReference>
<reference evidence="8 9" key="1">
    <citation type="submission" date="2021-07" db="EMBL/GenBank/DDBJ databases">
        <title>Draft genome sequence of carbapenem-resistant Aeromonas spp. in Japan.</title>
        <authorList>
            <person name="Maehana S."/>
            <person name="Suzuki M."/>
            <person name="Kitasato H."/>
        </authorList>
    </citation>
    <scope>NUCLEOTIDE SEQUENCE [LARGE SCALE GENOMIC DNA]</scope>
    <source>
        <strain evidence="8 9">KAM382</strain>
    </source>
</reference>
<keyword evidence="4 7" id="KW-0812">Transmembrane</keyword>
<feature type="transmembrane region" description="Helical" evidence="7">
    <location>
        <begin position="27"/>
        <end position="46"/>
    </location>
</feature>
<dbReference type="PANTHER" id="PTHR33884">
    <property type="entry name" value="UPF0410 PROTEIN YMGE"/>
    <property type="match status" value="1"/>
</dbReference>
<dbReference type="GO" id="GO:0005886">
    <property type="term" value="C:plasma membrane"/>
    <property type="evidence" value="ECO:0007669"/>
    <property type="project" value="UniProtKB-SubCell"/>
</dbReference>
<dbReference type="Pfam" id="PF04226">
    <property type="entry name" value="Transgly_assoc"/>
    <property type="match status" value="1"/>
</dbReference>
<comment type="caution">
    <text evidence="8">The sequence shown here is derived from an EMBL/GenBank/DDBJ whole genome shotgun (WGS) entry which is preliminary data.</text>
</comment>
<evidence type="ECO:0000256" key="5">
    <source>
        <dbReference type="ARBA" id="ARBA00022989"/>
    </source>
</evidence>
<evidence type="ECO:0000256" key="1">
    <source>
        <dbReference type="ARBA" id="ARBA00004651"/>
    </source>
</evidence>
<evidence type="ECO:0000256" key="3">
    <source>
        <dbReference type="ARBA" id="ARBA00022475"/>
    </source>
</evidence>